<dbReference type="Pfam" id="PF13590">
    <property type="entry name" value="DUF4136"/>
    <property type="match status" value="1"/>
</dbReference>
<reference evidence="3" key="1">
    <citation type="journal article" date="2019" name="Int. J. Syst. Evol. Microbiol.">
        <title>The Global Catalogue of Microorganisms (GCM) 10K type strain sequencing project: providing services to taxonomists for standard genome sequencing and annotation.</title>
        <authorList>
            <consortium name="The Broad Institute Genomics Platform"/>
            <consortium name="The Broad Institute Genome Sequencing Center for Infectious Disease"/>
            <person name="Wu L."/>
            <person name="Ma J."/>
        </authorList>
    </citation>
    <scope>NUCLEOTIDE SEQUENCE [LARGE SCALE GENOMIC DNA]</scope>
    <source>
        <strain evidence="3">CGMCC 4.7466</strain>
    </source>
</reference>
<evidence type="ECO:0000313" key="3">
    <source>
        <dbReference type="Proteomes" id="UP001595818"/>
    </source>
</evidence>
<dbReference type="PROSITE" id="PS51257">
    <property type="entry name" value="PROKAR_LIPOPROTEIN"/>
    <property type="match status" value="1"/>
</dbReference>
<dbReference type="EMBL" id="JBHSJJ010000001">
    <property type="protein sequence ID" value="MFC4870311.1"/>
    <property type="molecule type" value="Genomic_DNA"/>
</dbReference>
<evidence type="ECO:0000259" key="1">
    <source>
        <dbReference type="Pfam" id="PF13590"/>
    </source>
</evidence>
<comment type="caution">
    <text evidence="2">The sequence shown here is derived from an EMBL/GenBank/DDBJ whole genome shotgun (WGS) entry which is preliminary data.</text>
</comment>
<organism evidence="2 3">
    <name type="scientific">Negadavirga shengliensis</name>
    <dbReference type="NCBI Taxonomy" id="1389218"/>
    <lineage>
        <taxon>Bacteria</taxon>
        <taxon>Pseudomonadati</taxon>
        <taxon>Bacteroidota</taxon>
        <taxon>Cytophagia</taxon>
        <taxon>Cytophagales</taxon>
        <taxon>Cyclobacteriaceae</taxon>
        <taxon>Negadavirga</taxon>
    </lineage>
</organism>
<protein>
    <submittedName>
        <fullName evidence="2">DUF4136 domain-containing protein</fullName>
    </submittedName>
</protein>
<evidence type="ECO:0000313" key="2">
    <source>
        <dbReference type="EMBL" id="MFC4870311.1"/>
    </source>
</evidence>
<gene>
    <name evidence="2" type="ORF">ACFPFU_01350</name>
</gene>
<dbReference type="Gene3D" id="3.30.160.670">
    <property type="match status" value="1"/>
</dbReference>
<feature type="domain" description="DUF4136" evidence="1">
    <location>
        <begin position="26"/>
        <end position="206"/>
    </location>
</feature>
<dbReference type="InterPro" id="IPR025411">
    <property type="entry name" value="DUF4136"/>
</dbReference>
<sequence length="230" mass="27063">MFSRTAKLVILGCLIMIGSCNSFKKVSYNFDRSIDFGVYKTFAWTPDEEEVPDNGNKEGDYDMDIVRNNAKNYITHAFSQRGYLVDVDSPDMVLQLVLLNEKKERIVTHYSHFYPGYYFYNPYYFPYYYPRYRFYTWYGWNRPPFWDFPVSRHTETYIEGTITLNVYDRKLKKLIWTGSTGGNIYDPKYVLYPVHPAVDLVLSKFPVRPLKGNKGSLDLSNRAPRSNGVE</sequence>
<dbReference type="Proteomes" id="UP001595818">
    <property type="component" value="Unassembled WGS sequence"/>
</dbReference>
<name>A0ABV9SVE8_9BACT</name>
<accession>A0ABV9SVE8</accession>
<keyword evidence="3" id="KW-1185">Reference proteome</keyword>
<proteinExistence type="predicted"/>
<dbReference type="RefSeq" id="WP_377060735.1">
    <property type="nucleotide sequence ID" value="NZ_JBHSJJ010000001.1"/>
</dbReference>